<dbReference type="GO" id="GO:0005886">
    <property type="term" value="C:plasma membrane"/>
    <property type="evidence" value="ECO:0007669"/>
    <property type="project" value="UniProtKB-SubCell"/>
</dbReference>
<dbReference type="STRING" id="584708.Apau_0081"/>
<accession>E3CWL6</accession>
<keyword evidence="2" id="KW-1003">Cell membrane</keyword>
<dbReference type="PANTHER" id="PTHR30572:SF4">
    <property type="entry name" value="ABC TRANSPORTER PERMEASE YTRF"/>
    <property type="match status" value="1"/>
</dbReference>
<dbReference type="PaxDb" id="584708-Apau_0081"/>
<evidence type="ECO:0000313" key="11">
    <source>
        <dbReference type="Proteomes" id="UP000005096"/>
    </source>
</evidence>
<feature type="transmembrane region" description="Helical" evidence="7">
    <location>
        <begin position="23"/>
        <end position="46"/>
    </location>
</feature>
<keyword evidence="3 7" id="KW-0812">Transmembrane</keyword>
<dbReference type="EMBL" id="CM001022">
    <property type="protein sequence ID" value="EFQ22521.1"/>
    <property type="molecule type" value="Genomic_DNA"/>
</dbReference>
<feature type="transmembrane region" description="Helical" evidence="7">
    <location>
        <begin position="368"/>
        <end position="392"/>
    </location>
</feature>
<dbReference type="GO" id="GO:0022857">
    <property type="term" value="F:transmembrane transporter activity"/>
    <property type="evidence" value="ECO:0007669"/>
    <property type="project" value="TreeGrafter"/>
</dbReference>
<dbReference type="Pfam" id="PF02687">
    <property type="entry name" value="FtsX"/>
    <property type="match status" value="1"/>
</dbReference>
<keyword evidence="4 7" id="KW-1133">Transmembrane helix</keyword>
<evidence type="ECO:0000313" key="10">
    <source>
        <dbReference type="EMBL" id="EFQ22521.1"/>
    </source>
</evidence>
<evidence type="ECO:0000259" key="8">
    <source>
        <dbReference type="Pfam" id="PF02687"/>
    </source>
</evidence>
<keyword evidence="5 7" id="KW-0472">Membrane</keyword>
<protein>
    <recommendedName>
        <fullName evidence="12">Multidrug ABC transporter substrate-binding protein</fullName>
    </recommendedName>
</protein>
<dbReference type="PANTHER" id="PTHR30572">
    <property type="entry name" value="MEMBRANE COMPONENT OF TRANSPORTER-RELATED"/>
    <property type="match status" value="1"/>
</dbReference>
<dbReference type="Proteomes" id="UP000005096">
    <property type="component" value="Chromosome"/>
</dbReference>
<dbReference type="InterPro" id="IPR003838">
    <property type="entry name" value="ABC3_permease_C"/>
</dbReference>
<evidence type="ECO:0000256" key="7">
    <source>
        <dbReference type="SAM" id="Phobius"/>
    </source>
</evidence>
<evidence type="ECO:0008006" key="12">
    <source>
        <dbReference type="Google" id="ProtNLM"/>
    </source>
</evidence>
<feature type="domain" description="MacB-like periplasmic core" evidence="9">
    <location>
        <begin position="22"/>
        <end position="248"/>
    </location>
</feature>
<dbReference type="AlphaFoldDB" id="E3CWL6"/>
<sequence>MIGLGEILVVALRALKANALRSALAMLGIVIGVGAVITMFAVGTGANRRVTEQISSIGSHLLVVMSGTVTSGGARTGPGAAPSLTLGDAEAILRECPAVEAVAPRVQGTAQLVVRNQNWSTVAVGSTGDFLTVREWPLASGRNLSESDVRSAAKVALLGQTVAENLFGDQDPVGQTVRVNKIPVVVVGLLARKGTSAGGNDQDDTLVVPVTTAQKRLFPSRFPGKVRDLTVRAVSDQALAAAQEQMEELLDRRHRIRPGEDRDFTVRNLSEILEAAKASTKTLSVLLAAVASVSLLVGGIGIMNIMLVSVTERTREIGIRMAVGARTADVLAQFLAESLVLSLVGGGAGIVLGVGVSAAVSRLAGWETVISLSSVLLAFGFSALVGVGFGFYPAWRAARLEPIDALRYE</sequence>
<gene>
    <name evidence="10" type="ORF">Apau_0081</name>
</gene>
<comment type="subcellular location">
    <subcellularLocation>
        <location evidence="1">Cell membrane</location>
        <topology evidence="1">Multi-pass membrane protein</topology>
    </subcellularLocation>
</comment>
<dbReference type="InterPro" id="IPR050250">
    <property type="entry name" value="Macrolide_Exporter_MacB"/>
</dbReference>
<feature type="transmembrane region" description="Helical" evidence="7">
    <location>
        <begin position="285"/>
        <end position="310"/>
    </location>
</feature>
<evidence type="ECO:0000256" key="5">
    <source>
        <dbReference type="ARBA" id="ARBA00023136"/>
    </source>
</evidence>
<reference evidence="10 11" key="1">
    <citation type="journal article" date="2010" name="Stand. Genomic Sci.">
        <title>Non-contiguous finished genome sequence of Aminomonas paucivorans type strain (GLU-3).</title>
        <authorList>
            <person name="Pitluck S."/>
            <person name="Yasawong M."/>
            <person name="Held B."/>
            <person name="Lapidus A."/>
            <person name="Nolan M."/>
            <person name="Copeland A."/>
            <person name="Lucas S."/>
            <person name="Del Rio T.G."/>
            <person name="Tice H."/>
            <person name="Cheng J.F."/>
            <person name="Chertkov O."/>
            <person name="Goodwin L."/>
            <person name="Tapia R."/>
            <person name="Han C."/>
            <person name="Liolios K."/>
            <person name="Ivanova N."/>
            <person name="Mavromatis K."/>
            <person name="Ovchinnikova G."/>
            <person name="Pati A."/>
            <person name="Chen A."/>
            <person name="Palaniappan K."/>
            <person name="Land M."/>
            <person name="Hauser L."/>
            <person name="Chang Y.J."/>
            <person name="Jeffries C.D."/>
            <person name="Pukall R."/>
            <person name="Spring S."/>
            <person name="Rohde M."/>
            <person name="Sikorski J."/>
            <person name="Goker M."/>
            <person name="Woyke T."/>
            <person name="Bristow J."/>
            <person name="Eisen J.A."/>
            <person name="Markowitz V."/>
            <person name="Hugenholtz P."/>
            <person name="Kyrpides N.C."/>
            <person name="Klenk H.P."/>
        </authorList>
    </citation>
    <scope>NUCLEOTIDE SEQUENCE [LARGE SCALE GENOMIC DNA]</scope>
    <source>
        <strain evidence="10 11">DSM 12260</strain>
    </source>
</reference>
<name>E3CWL6_9BACT</name>
<evidence type="ECO:0000256" key="2">
    <source>
        <dbReference type="ARBA" id="ARBA00022475"/>
    </source>
</evidence>
<evidence type="ECO:0000256" key="3">
    <source>
        <dbReference type="ARBA" id="ARBA00022692"/>
    </source>
</evidence>
<dbReference type="RefSeq" id="WP_006299661.1">
    <property type="nucleotide sequence ID" value="NZ_CM001022.1"/>
</dbReference>
<dbReference type="eggNOG" id="COG0577">
    <property type="taxonomic scope" value="Bacteria"/>
</dbReference>
<dbReference type="InterPro" id="IPR025857">
    <property type="entry name" value="MacB_PCD"/>
</dbReference>
<keyword evidence="11" id="KW-1185">Reference proteome</keyword>
<comment type="similarity">
    <text evidence="6">Belongs to the ABC-4 integral membrane protein family.</text>
</comment>
<dbReference type="Pfam" id="PF12704">
    <property type="entry name" value="MacB_PCD"/>
    <property type="match status" value="1"/>
</dbReference>
<evidence type="ECO:0000256" key="1">
    <source>
        <dbReference type="ARBA" id="ARBA00004651"/>
    </source>
</evidence>
<evidence type="ECO:0000259" key="9">
    <source>
        <dbReference type="Pfam" id="PF12704"/>
    </source>
</evidence>
<evidence type="ECO:0000256" key="4">
    <source>
        <dbReference type="ARBA" id="ARBA00022989"/>
    </source>
</evidence>
<feature type="transmembrane region" description="Helical" evidence="7">
    <location>
        <begin position="330"/>
        <end position="356"/>
    </location>
</feature>
<organism evidence="10 11">
    <name type="scientific">Aminomonas paucivorans DSM 12260</name>
    <dbReference type="NCBI Taxonomy" id="584708"/>
    <lineage>
        <taxon>Bacteria</taxon>
        <taxon>Thermotogati</taxon>
        <taxon>Synergistota</taxon>
        <taxon>Synergistia</taxon>
        <taxon>Synergistales</taxon>
        <taxon>Synergistaceae</taxon>
        <taxon>Aminomonas</taxon>
    </lineage>
</organism>
<evidence type="ECO:0000256" key="6">
    <source>
        <dbReference type="ARBA" id="ARBA00038076"/>
    </source>
</evidence>
<proteinExistence type="inferred from homology"/>
<dbReference type="HOGENOM" id="CLU_000604_8_0_0"/>
<feature type="domain" description="ABC3 transporter permease C-terminal" evidence="8">
    <location>
        <begin position="290"/>
        <end position="402"/>
    </location>
</feature>